<keyword evidence="1" id="KW-1133">Transmembrane helix</keyword>
<sequence length="559" mass="63128">MKSASQNTAIYWLGLILGLVILLGLGQLIRFRVDLTEDQRYSLHEATEAVLDSLSEDIHVEILLSGEDLPAGMRRLQVSIEEQVRTFDAYSDRKISFSYFDPLSLAEEEQEEFILQLADYGINPTTLFVNQAAGQQTKLIFPGILIYSEEFETGALVLKGEKGMGEEQILNQSIENLEFELSNAIRKLTRSDMGALAMIIGHEEMKEDDGYGLVEALDGDFEIFKVPLEQARTVQDLVNFKIIFIQGPQQAFSEREIYLLDQYVMQGGNLVVLSDGVQVDVREAGGEGTLAMPYENGLENLLFKYGVRINKDLIQDLNFGYFPVMGGNFGDQEQLVPLPWPFYIQSTRMYPHPITKGLDLIYLRFASSLDTVLAPGVKKTPLFFTSDLSRVLTAPVRVAFSDMQREPDIEQFPMQNLPLAYLLEGEFTSLYKNRFLPEGFDQSEFKESGEGKVVVIGDGELFQSQSDFQAGRPLNLGEDPFNQNIYANRLLLRNLAQYLDNPEGIIASRTRSFQIRPLNRVKISQEKTKWQLINVGLPVVFLLLFGGAVAAIRRKKYSR</sequence>
<evidence type="ECO:0000259" key="2">
    <source>
        <dbReference type="Pfam" id="PF09822"/>
    </source>
</evidence>
<name>A0A4R5V2Q0_9BACT</name>
<dbReference type="InterPro" id="IPR019196">
    <property type="entry name" value="ABC_transp_unknown"/>
</dbReference>
<evidence type="ECO:0000259" key="3">
    <source>
        <dbReference type="Pfam" id="PF23357"/>
    </source>
</evidence>
<dbReference type="Proteomes" id="UP000295438">
    <property type="component" value="Unassembled WGS sequence"/>
</dbReference>
<dbReference type="RefSeq" id="WP_133390400.1">
    <property type="nucleotide sequence ID" value="NZ_SMUW01000031.1"/>
</dbReference>
<dbReference type="InterPro" id="IPR055396">
    <property type="entry name" value="DUF7088"/>
</dbReference>
<accession>A0A4R5V2Q0</accession>
<protein>
    <submittedName>
        <fullName evidence="4">Gliding motility-associated ABC transporter substrate-binding protein GldG</fullName>
    </submittedName>
</protein>
<dbReference type="InterPro" id="IPR019863">
    <property type="entry name" value="Motility-assoc_ABC-rel_GldG"/>
</dbReference>
<dbReference type="Pfam" id="PF23357">
    <property type="entry name" value="DUF7088"/>
    <property type="match status" value="1"/>
</dbReference>
<gene>
    <name evidence="4" type="primary">gldG</name>
    <name evidence="4" type="ORF">E1898_07425</name>
</gene>
<evidence type="ECO:0000313" key="4">
    <source>
        <dbReference type="EMBL" id="TDK46140.1"/>
    </source>
</evidence>
<organism evidence="4 5">
    <name type="scientific">Algoriphagus formosus</name>
    <dbReference type="NCBI Taxonomy" id="2007308"/>
    <lineage>
        <taxon>Bacteria</taxon>
        <taxon>Pseudomonadati</taxon>
        <taxon>Bacteroidota</taxon>
        <taxon>Cytophagia</taxon>
        <taxon>Cytophagales</taxon>
        <taxon>Cyclobacteriaceae</taxon>
        <taxon>Algoriphagus</taxon>
    </lineage>
</organism>
<proteinExistence type="predicted"/>
<dbReference type="AlphaFoldDB" id="A0A4R5V2Q0"/>
<keyword evidence="1" id="KW-0812">Transmembrane</keyword>
<comment type="caution">
    <text evidence="4">The sequence shown here is derived from an EMBL/GenBank/DDBJ whole genome shotgun (WGS) entry which is preliminary data.</text>
</comment>
<evidence type="ECO:0000256" key="1">
    <source>
        <dbReference type="SAM" id="Phobius"/>
    </source>
</evidence>
<keyword evidence="5" id="KW-1185">Reference proteome</keyword>
<reference evidence="4 5" key="1">
    <citation type="submission" date="2019-03" db="EMBL/GenBank/DDBJ databases">
        <title>Algoriphagus aquimaris sp. nov., isolated form marine sediment in Pohang, Korea.</title>
        <authorList>
            <person name="Kim J."/>
            <person name="Yoon S.-H."/>
            <person name="Lee S.-S."/>
        </authorList>
    </citation>
    <scope>NUCLEOTIDE SEQUENCE [LARGE SCALE GENOMIC DNA]</scope>
    <source>
        <strain evidence="4 5">F21</strain>
    </source>
</reference>
<feature type="domain" description="DUF7088" evidence="3">
    <location>
        <begin position="37"/>
        <end position="146"/>
    </location>
</feature>
<keyword evidence="1" id="KW-0472">Membrane</keyword>
<feature type="transmembrane region" description="Helical" evidence="1">
    <location>
        <begin position="530"/>
        <end position="552"/>
    </location>
</feature>
<feature type="transmembrane region" description="Helical" evidence="1">
    <location>
        <begin position="9"/>
        <end position="29"/>
    </location>
</feature>
<dbReference type="NCBIfam" id="TIGR03521">
    <property type="entry name" value="GldG"/>
    <property type="match status" value="1"/>
</dbReference>
<evidence type="ECO:0000313" key="5">
    <source>
        <dbReference type="Proteomes" id="UP000295438"/>
    </source>
</evidence>
<dbReference type="Pfam" id="PF09822">
    <property type="entry name" value="ABC_transp_aux"/>
    <property type="match status" value="1"/>
</dbReference>
<feature type="domain" description="ABC-type uncharacterised transport system" evidence="2">
    <location>
        <begin position="196"/>
        <end position="494"/>
    </location>
</feature>
<dbReference type="EMBL" id="SMUW01000031">
    <property type="protein sequence ID" value="TDK46140.1"/>
    <property type="molecule type" value="Genomic_DNA"/>
</dbReference>